<dbReference type="Gene3D" id="1.10.10.10">
    <property type="entry name" value="Winged helix-like DNA-binding domain superfamily/Winged helix DNA-binding domain"/>
    <property type="match status" value="1"/>
</dbReference>
<dbReference type="SUPFAM" id="SSF46785">
    <property type="entry name" value="Winged helix' DNA-binding domain"/>
    <property type="match status" value="1"/>
</dbReference>
<dbReference type="SUPFAM" id="SSF53850">
    <property type="entry name" value="Periplasmic binding protein-like II"/>
    <property type="match status" value="1"/>
</dbReference>
<accession>A0A0D4BWI0</accession>
<dbReference type="Gene3D" id="3.40.190.290">
    <property type="match status" value="1"/>
</dbReference>
<dbReference type="PATRIC" id="fig|1618207.4.peg.214"/>
<dbReference type="PRINTS" id="PR00039">
    <property type="entry name" value="HTHLYSR"/>
</dbReference>
<dbReference type="NCBIfam" id="NF009888">
    <property type="entry name" value="PRK13348.1"/>
    <property type="match status" value="1"/>
</dbReference>
<dbReference type="PANTHER" id="PTHR30579">
    <property type="entry name" value="TRANSCRIPTIONAL REGULATOR"/>
    <property type="match status" value="1"/>
</dbReference>
<organism evidence="7 8">
    <name type="scientific">Psychromicrobium lacuslunae</name>
    <dbReference type="NCBI Taxonomy" id="1618207"/>
    <lineage>
        <taxon>Bacteria</taxon>
        <taxon>Bacillati</taxon>
        <taxon>Actinomycetota</taxon>
        <taxon>Actinomycetes</taxon>
        <taxon>Micrococcales</taxon>
        <taxon>Micrococcaceae</taxon>
        <taxon>Psychromicrobium</taxon>
    </lineage>
</organism>
<feature type="domain" description="HTH lysR-type" evidence="6">
    <location>
        <begin position="4"/>
        <end position="60"/>
    </location>
</feature>
<dbReference type="InterPro" id="IPR036390">
    <property type="entry name" value="WH_DNA-bd_sf"/>
</dbReference>
<name>A0A0D4BWI0_9MICC</name>
<dbReference type="Pfam" id="PF00126">
    <property type="entry name" value="HTH_1"/>
    <property type="match status" value="1"/>
</dbReference>
<dbReference type="GO" id="GO:0003700">
    <property type="term" value="F:DNA-binding transcription factor activity"/>
    <property type="evidence" value="ECO:0007669"/>
    <property type="project" value="InterPro"/>
</dbReference>
<dbReference type="EMBL" id="CP011005">
    <property type="protein sequence ID" value="AJT40480.1"/>
    <property type="molecule type" value="Genomic_DNA"/>
</dbReference>
<dbReference type="PANTHER" id="PTHR30579:SF2">
    <property type="entry name" value="HTH-TYPE TRANSCRIPTIONAL REGULATOR ARGP"/>
    <property type="match status" value="1"/>
</dbReference>
<evidence type="ECO:0000256" key="5">
    <source>
        <dbReference type="ARBA" id="ARBA00023163"/>
    </source>
</evidence>
<dbReference type="InterPro" id="IPR017685">
    <property type="entry name" value="ArgP"/>
</dbReference>
<dbReference type="InterPro" id="IPR050176">
    <property type="entry name" value="LTTR"/>
</dbReference>
<dbReference type="Pfam" id="PF03466">
    <property type="entry name" value="LysR_substrate"/>
    <property type="match status" value="1"/>
</dbReference>
<dbReference type="OrthoDB" id="3252676at2"/>
<dbReference type="AlphaFoldDB" id="A0A0D4BWI0"/>
<dbReference type="InterPro" id="IPR000847">
    <property type="entry name" value="LysR_HTH_N"/>
</dbReference>
<evidence type="ECO:0000256" key="1">
    <source>
        <dbReference type="ARBA" id="ARBA00009437"/>
    </source>
</evidence>
<keyword evidence="4" id="KW-0010">Activator</keyword>
<sequence length="291" mass="32508">MLDLQFEQLRTLNAIATLGSFEAAALELRVSQSAVSQRMKALEKQLGRPVLWRNKPLRLTEPGEVVLRFARQLELLAVELQTELGFGQIVEPSIAIVVNADSLSTWALPALAELSSNHRLEVLREDQDHSLELLRSGKVVAAITSQAEPMPGCLSRRLGAMRYLPACTVEFAERWFLNGASPAALAEAPLVVFDRKDDLQDRYLRLRTAHRLEPPRNYIPSSHDFLRAVEWGLGWGMLPEAQCEEALRSGQLVTLSEHHLDVQLFWQQWRLHSKALDAVAAGVIEAAAGLR</sequence>
<reference evidence="7 8" key="1">
    <citation type="journal article" date="2015" name="Genome Announc.">
        <title>Complete Genome Sequencing of Protease-Producing Novel Arthrobacter sp. Strain IHBB 11108 Using PacBio Single-Molecule Real-Time Sequencing Technology.</title>
        <authorList>
            <person name="Kiran S."/>
            <person name="Swarnkar M.K."/>
            <person name="Pal M."/>
            <person name="Thakur R."/>
            <person name="Tewari R."/>
            <person name="Singh A.K."/>
            <person name="Gulati A."/>
        </authorList>
    </citation>
    <scope>NUCLEOTIDE SEQUENCE [LARGE SCALE GENOMIC DNA]</scope>
    <source>
        <strain evidence="7 8">IHBB 11108</strain>
    </source>
</reference>
<evidence type="ECO:0000256" key="3">
    <source>
        <dbReference type="ARBA" id="ARBA00023125"/>
    </source>
</evidence>
<dbReference type="STRING" id="1618207.UM93_01035"/>
<evidence type="ECO:0000259" key="6">
    <source>
        <dbReference type="PROSITE" id="PS50931"/>
    </source>
</evidence>
<dbReference type="NCBIfam" id="NF002964">
    <property type="entry name" value="PRK03635.1"/>
    <property type="match status" value="1"/>
</dbReference>
<evidence type="ECO:0000256" key="4">
    <source>
        <dbReference type="ARBA" id="ARBA00023159"/>
    </source>
</evidence>
<gene>
    <name evidence="7" type="ORF">UM93_01035</name>
</gene>
<dbReference type="Proteomes" id="UP000061839">
    <property type="component" value="Chromosome"/>
</dbReference>
<keyword evidence="8" id="KW-1185">Reference proteome</keyword>
<evidence type="ECO:0000313" key="7">
    <source>
        <dbReference type="EMBL" id="AJT40480.1"/>
    </source>
</evidence>
<keyword evidence="2" id="KW-0805">Transcription regulation</keyword>
<keyword evidence="5" id="KW-0804">Transcription</keyword>
<dbReference type="KEGG" id="ari:UM93_01035"/>
<dbReference type="GO" id="GO:0003677">
    <property type="term" value="F:DNA binding"/>
    <property type="evidence" value="ECO:0007669"/>
    <property type="project" value="UniProtKB-KW"/>
</dbReference>
<evidence type="ECO:0000256" key="2">
    <source>
        <dbReference type="ARBA" id="ARBA00023015"/>
    </source>
</evidence>
<dbReference type="InterPro" id="IPR005119">
    <property type="entry name" value="LysR_subst-bd"/>
</dbReference>
<comment type="similarity">
    <text evidence="1">Belongs to the LysR transcriptional regulatory family.</text>
</comment>
<keyword evidence="3" id="KW-0238">DNA-binding</keyword>
<dbReference type="HOGENOM" id="CLU_063829_0_1_11"/>
<dbReference type="NCBIfam" id="TIGR03298">
    <property type="entry name" value="argP"/>
    <property type="match status" value="1"/>
</dbReference>
<dbReference type="InterPro" id="IPR036388">
    <property type="entry name" value="WH-like_DNA-bd_sf"/>
</dbReference>
<dbReference type="RefSeq" id="WP_045073133.1">
    <property type="nucleotide sequence ID" value="NZ_CP011005.1"/>
</dbReference>
<evidence type="ECO:0000313" key="8">
    <source>
        <dbReference type="Proteomes" id="UP000061839"/>
    </source>
</evidence>
<proteinExistence type="inferred from homology"/>
<protein>
    <submittedName>
        <fullName evidence="7">Chromosome replication initiation inhibitor protein</fullName>
    </submittedName>
</protein>
<dbReference type="PROSITE" id="PS50931">
    <property type="entry name" value="HTH_LYSR"/>
    <property type="match status" value="1"/>
</dbReference>